<dbReference type="PANTHER" id="PTHR43421">
    <property type="entry name" value="METALLOPROTEASE PMBA"/>
    <property type="match status" value="1"/>
</dbReference>
<dbReference type="PANTHER" id="PTHR43421:SF1">
    <property type="entry name" value="METALLOPROTEASE PMBA"/>
    <property type="match status" value="1"/>
</dbReference>
<reference evidence="5 6" key="1">
    <citation type="submission" date="2019-12" db="EMBL/GenBank/DDBJ databases">
        <title>Genomic-based taxomic classification of the family Erythrobacteraceae.</title>
        <authorList>
            <person name="Xu L."/>
        </authorList>
    </citation>
    <scope>NUCLEOTIDE SEQUENCE [LARGE SCALE GENOMIC DNA]</scope>
    <source>
        <strain evidence="5 6">KCTC 52259</strain>
    </source>
</reference>
<comment type="caution">
    <text evidence="5">The sequence shown here is derived from an EMBL/GenBank/DDBJ whole genome shotgun (WGS) entry which is preliminary data.</text>
</comment>
<organism evidence="5 6">
    <name type="scientific">Allopontixanthobacter confluentis</name>
    <dbReference type="NCBI Taxonomy" id="1849021"/>
    <lineage>
        <taxon>Bacteria</taxon>
        <taxon>Pseudomonadati</taxon>
        <taxon>Pseudomonadota</taxon>
        <taxon>Alphaproteobacteria</taxon>
        <taxon>Sphingomonadales</taxon>
        <taxon>Erythrobacteraceae</taxon>
        <taxon>Allopontixanthobacter</taxon>
    </lineage>
</organism>
<dbReference type="InterPro" id="IPR035068">
    <property type="entry name" value="TldD/PmbA_N"/>
</dbReference>
<dbReference type="InterPro" id="IPR045569">
    <property type="entry name" value="Metalloprtase-TldD/E_C"/>
</dbReference>
<proteinExistence type="inferred from homology"/>
<feature type="domain" description="Metalloprotease TldD/E central" evidence="4">
    <location>
        <begin position="122"/>
        <end position="224"/>
    </location>
</feature>
<evidence type="ECO:0000259" key="2">
    <source>
        <dbReference type="Pfam" id="PF01523"/>
    </source>
</evidence>
<comment type="similarity">
    <text evidence="1">Belongs to the peptidase U62 family.</text>
</comment>
<dbReference type="InterPro" id="IPR002510">
    <property type="entry name" value="Metalloprtase-TldD/E_N"/>
</dbReference>
<dbReference type="Proteomes" id="UP000473531">
    <property type="component" value="Unassembled WGS sequence"/>
</dbReference>
<feature type="domain" description="Metalloprotease TldD/E N-terminal" evidence="2">
    <location>
        <begin position="26"/>
        <end position="90"/>
    </location>
</feature>
<dbReference type="EMBL" id="WTYU01000002">
    <property type="protein sequence ID" value="MXP14988.1"/>
    <property type="molecule type" value="Genomic_DNA"/>
</dbReference>
<dbReference type="Pfam" id="PF01523">
    <property type="entry name" value="PmbA_TldD_1st"/>
    <property type="match status" value="1"/>
</dbReference>
<dbReference type="Pfam" id="PF19289">
    <property type="entry name" value="PmbA_TldD_3rd"/>
    <property type="match status" value="1"/>
</dbReference>
<sequence>MIDLAAAQDRCAQLLDAAKLHGATSADAVVRASSSEAVSIRLGKLEDVERSEGEEIGLRVFVGQQSASISSSDFSAAAFSELAQRAVAMARAAPEDAYAAIAGADLLASSEWPDLELEDVCEPDPHTLRARAEATEDAARAVSGITNSEGGSASFGRSVAVLATSNGFLGGYGSSSHSLSASVIAGEGSNKQRDYAYRTARHLADLPSPDAIGREAGERTMARLSPSGLASGAMPVVFDPRVGGSLVGHVLGAMSGPAIARRSSFLLGRLGEQLFPDHIRIIDNPHRLRGLRSRPFDGEGLPTAMRSLVEGGRITGWLTNLSSARQLGIAPTGHAARGSGGAPGVSASNVHLEGGSLTRAELISDIAHGVLVTELSGQGVNPVTGDYSRGAAGFRILNGEIAGPVAEFTIAGNLLSMLAAVQAADDLEFYRAVNVPTLRIDGMMVAGE</sequence>
<dbReference type="Gene3D" id="3.30.2290.10">
    <property type="entry name" value="PmbA/TldD superfamily"/>
    <property type="match status" value="1"/>
</dbReference>
<dbReference type="OrthoDB" id="9803618at2"/>
<protein>
    <submittedName>
        <fullName evidence="5">TldD/PmbA family protein</fullName>
    </submittedName>
</protein>
<evidence type="ECO:0000256" key="1">
    <source>
        <dbReference type="ARBA" id="ARBA00005836"/>
    </source>
</evidence>
<dbReference type="InterPro" id="IPR045570">
    <property type="entry name" value="Metalloprtase-TldD/E_cen_dom"/>
</dbReference>
<dbReference type="InterPro" id="IPR036059">
    <property type="entry name" value="TldD/PmbA_sf"/>
</dbReference>
<keyword evidence="6" id="KW-1185">Reference proteome</keyword>
<feature type="domain" description="Metalloprotease TldD/E C-terminal" evidence="3">
    <location>
        <begin position="231"/>
        <end position="447"/>
    </location>
</feature>
<evidence type="ECO:0000259" key="3">
    <source>
        <dbReference type="Pfam" id="PF19289"/>
    </source>
</evidence>
<dbReference type="RefSeq" id="WP_160601577.1">
    <property type="nucleotide sequence ID" value="NZ_WTYU01000002.1"/>
</dbReference>
<dbReference type="GO" id="GO:0006508">
    <property type="term" value="P:proteolysis"/>
    <property type="evidence" value="ECO:0007669"/>
    <property type="project" value="InterPro"/>
</dbReference>
<evidence type="ECO:0000259" key="4">
    <source>
        <dbReference type="Pfam" id="PF19290"/>
    </source>
</evidence>
<dbReference type="Pfam" id="PF19290">
    <property type="entry name" value="PmbA_TldD_2nd"/>
    <property type="match status" value="1"/>
</dbReference>
<dbReference type="GO" id="GO:0005829">
    <property type="term" value="C:cytosol"/>
    <property type="evidence" value="ECO:0007669"/>
    <property type="project" value="TreeGrafter"/>
</dbReference>
<evidence type="ECO:0000313" key="6">
    <source>
        <dbReference type="Proteomes" id="UP000473531"/>
    </source>
</evidence>
<evidence type="ECO:0000313" key="5">
    <source>
        <dbReference type="EMBL" id="MXP14988.1"/>
    </source>
</evidence>
<dbReference type="AlphaFoldDB" id="A0A6L7GJ83"/>
<dbReference type="InterPro" id="IPR047657">
    <property type="entry name" value="PmbA"/>
</dbReference>
<gene>
    <name evidence="5" type="ORF">GRI44_09540</name>
</gene>
<accession>A0A6L7GJ83</accession>
<dbReference type="SUPFAM" id="SSF111283">
    <property type="entry name" value="Putative modulator of DNA gyrase, PmbA/TldD"/>
    <property type="match status" value="1"/>
</dbReference>
<name>A0A6L7GJ83_9SPHN</name>
<dbReference type="GO" id="GO:0008237">
    <property type="term" value="F:metallopeptidase activity"/>
    <property type="evidence" value="ECO:0007669"/>
    <property type="project" value="InterPro"/>
</dbReference>